<gene>
    <name evidence="1" type="ORF">BN874_830070</name>
</gene>
<reference evidence="1 2" key="1">
    <citation type="journal article" date="2014" name="ISME J.">
        <title>Candidatus Competibacter-lineage genomes retrieved from metagenomes reveal functional metabolic diversity.</title>
        <authorList>
            <person name="McIlroy S.J."/>
            <person name="Albertsen M."/>
            <person name="Andresen E.K."/>
            <person name="Saunders A.M."/>
            <person name="Kristiansen R."/>
            <person name="Stokholm-Bjerregaard M."/>
            <person name="Nielsen K.L."/>
            <person name="Nielsen P.H."/>
        </authorList>
    </citation>
    <scope>NUCLEOTIDE SEQUENCE [LARGE SCALE GENOMIC DNA]</scope>
    <source>
        <strain evidence="1 2">Run_B_J11</strain>
    </source>
</reference>
<protein>
    <submittedName>
        <fullName evidence="1">Uncharacterized protein</fullName>
    </submittedName>
</protein>
<dbReference type="EMBL" id="CBTK010000302">
    <property type="protein sequence ID" value="CDH47517.1"/>
    <property type="molecule type" value="Genomic_DNA"/>
</dbReference>
<dbReference type="AlphaFoldDB" id="A0A7U7J677"/>
<accession>A0A7U7J677</accession>
<organism evidence="1 2">
    <name type="scientific">Candidatus Contendobacter odensis Run_B_J11</name>
    <dbReference type="NCBI Taxonomy" id="1400861"/>
    <lineage>
        <taxon>Bacteria</taxon>
        <taxon>Pseudomonadati</taxon>
        <taxon>Pseudomonadota</taxon>
        <taxon>Gammaproteobacteria</taxon>
        <taxon>Candidatus Competibacteraceae</taxon>
        <taxon>Candidatus Contendibacter</taxon>
    </lineage>
</organism>
<evidence type="ECO:0000313" key="2">
    <source>
        <dbReference type="Proteomes" id="UP000019184"/>
    </source>
</evidence>
<proteinExistence type="predicted"/>
<dbReference type="Proteomes" id="UP000019184">
    <property type="component" value="Unassembled WGS sequence"/>
</dbReference>
<name>A0A7U7J677_9GAMM</name>
<sequence length="72" mass="7383">MVPLLLLVPTVNVAYDGARRTADQRAGSGITAGQATDGCAAQCADGRAAHGTLLGGRHVGAAHAECERRNRE</sequence>
<comment type="caution">
    <text evidence="1">The sequence shown here is derived from an EMBL/GenBank/DDBJ whole genome shotgun (WGS) entry which is preliminary data.</text>
</comment>
<keyword evidence="2" id="KW-1185">Reference proteome</keyword>
<evidence type="ECO:0000313" key="1">
    <source>
        <dbReference type="EMBL" id="CDH47517.1"/>
    </source>
</evidence>